<comment type="caution">
    <text evidence="6">The sequence shown here is derived from an EMBL/GenBank/DDBJ whole genome shotgun (WGS) entry which is preliminary data.</text>
</comment>
<dbReference type="Proteomes" id="UP000093514">
    <property type="component" value="Unassembled WGS sequence"/>
</dbReference>
<dbReference type="PANTHER" id="PTHR35529">
    <property type="entry name" value="MANGANESE EFFLUX PUMP MNTP-RELATED"/>
    <property type="match status" value="1"/>
</dbReference>
<feature type="transmembrane region" description="Helical" evidence="5">
    <location>
        <begin position="144"/>
        <end position="166"/>
    </location>
</feature>
<evidence type="ECO:0000256" key="1">
    <source>
        <dbReference type="ARBA" id="ARBA00022475"/>
    </source>
</evidence>
<keyword evidence="7" id="KW-1185">Reference proteome</keyword>
<organism evidence="6 7">
    <name type="scientific">Orenia metallireducens</name>
    <dbReference type="NCBI Taxonomy" id="1413210"/>
    <lineage>
        <taxon>Bacteria</taxon>
        <taxon>Bacillati</taxon>
        <taxon>Bacillota</taxon>
        <taxon>Clostridia</taxon>
        <taxon>Halanaerobiales</taxon>
        <taxon>Halobacteroidaceae</taxon>
        <taxon>Orenia</taxon>
    </lineage>
</organism>
<feature type="transmembrane region" description="Helical" evidence="5">
    <location>
        <begin position="13"/>
        <end position="37"/>
    </location>
</feature>
<sequence>MVFLDVIFEEVEVLIMTNIIFIAVALALDAFAVALGLGCGSRLKAKEKFLIVLSFGFFQGLFAIFGAQLGSYINSNIFDFGNYIGGAIILIIGILFLKEGYDNQEACVYMEFSPWTYIVLGVSVSIDSFGVGFSVLYNLDIIPILSNGTTIAVITAILTAVSLMIVNYIKNFAIVEKYANYLGGIILVIFGINMLMDII</sequence>
<evidence type="ECO:0000256" key="5">
    <source>
        <dbReference type="SAM" id="Phobius"/>
    </source>
</evidence>
<dbReference type="PANTHER" id="PTHR35529:SF1">
    <property type="entry name" value="MANGANESE EFFLUX PUMP MNTP-RELATED"/>
    <property type="match status" value="1"/>
</dbReference>
<dbReference type="Pfam" id="PF02659">
    <property type="entry name" value="Mntp"/>
    <property type="match status" value="1"/>
</dbReference>
<evidence type="ECO:0000313" key="6">
    <source>
        <dbReference type="EMBL" id="OCL26500.1"/>
    </source>
</evidence>
<reference evidence="7" key="1">
    <citation type="submission" date="2016-07" db="EMBL/GenBank/DDBJ databases">
        <authorList>
            <person name="Florea S."/>
            <person name="Webb J.S."/>
            <person name="Jaromczyk J."/>
            <person name="Schardl C.L."/>
        </authorList>
    </citation>
    <scope>NUCLEOTIDE SEQUENCE [LARGE SCALE GENOMIC DNA]</scope>
    <source>
        <strain evidence="7">Z6</strain>
    </source>
</reference>
<name>A0A1C0A8F5_9FIRM</name>
<gene>
    <name evidence="6" type="ORF">U472_10920</name>
</gene>
<keyword evidence="3 5" id="KW-1133">Transmembrane helix</keyword>
<keyword evidence="1" id="KW-1003">Cell membrane</keyword>
<dbReference type="InterPro" id="IPR003810">
    <property type="entry name" value="Mntp/YtaF"/>
</dbReference>
<feature type="transmembrane region" description="Helical" evidence="5">
    <location>
        <begin position="178"/>
        <end position="196"/>
    </location>
</feature>
<dbReference type="AlphaFoldDB" id="A0A1C0A8F5"/>
<proteinExistence type="predicted"/>
<evidence type="ECO:0000256" key="2">
    <source>
        <dbReference type="ARBA" id="ARBA00022692"/>
    </source>
</evidence>
<evidence type="ECO:0000256" key="3">
    <source>
        <dbReference type="ARBA" id="ARBA00022989"/>
    </source>
</evidence>
<feature type="transmembrane region" description="Helical" evidence="5">
    <location>
        <begin position="80"/>
        <end position="97"/>
    </location>
</feature>
<protein>
    <recommendedName>
        <fullName evidence="8">Manganese efflux pump MntP</fullName>
    </recommendedName>
</protein>
<feature type="transmembrane region" description="Helical" evidence="5">
    <location>
        <begin position="117"/>
        <end position="138"/>
    </location>
</feature>
<evidence type="ECO:0000256" key="4">
    <source>
        <dbReference type="ARBA" id="ARBA00023136"/>
    </source>
</evidence>
<evidence type="ECO:0008006" key="8">
    <source>
        <dbReference type="Google" id="ProtNLM"/>
    </source>
</evidence>
<keyword evidence="4 5" id="KW-0472">Membrane</keyword>
<feature type="transmembrane region" description="Helical" evidence="5">
    <location>
        <begin position="49"/>
        <end position="68"/>
    </location>
</feature>
<keyword evidence="2 5" id="KW-0812">Transmembrane</keyword>
<reference evidence="6 7" key="2">
    <citation type="submission" date="2016-08" db="EMBL/GenBank/DDBJ databases">
        <title>Orenia metallireducens sp. nov. strain Z6, a Novel Metal-reducing Firmicute from the Deep Subsurface.</title>
        <authorList>
            <person name="Maxim B.I."/>
            <person name="Kenneth K."/>
            <person name="Flynn T.M."/>
            <person name="Oloughlin E.J."/>
            <person name="Locke R.A."/>
            <person name="Weber J.R."/>
            <person name="Egan S.M."/>
            <person name="Mackie R.I."/>
            <person name="Cann I.K."/>
        </authorList>
    </citation>
    <scope>NUCLEOTIDE SEQUENCE [LARGE SCALE GENOMIC DNA]</scope>
    <source>
        <strain evidence="6 7">Z6</strain>
    </source>
</reference>
<accession>A0A1C0A8F5</accession>
<dbReference type="EMBL" id="LWDV01000009">
    <property type="protein sequence ID" value="OCL26500.1"/>
    <property type="molecule type" value="Genomic_DNA"/>
</dbReference>
<evidence type="ECO:0000313" key="7">
    <source>
        <dbReference type="Proteomes" id="UP000093514"/>
    </source>
</evidence>